<feature type="domain" description="PglD N-terminal" evidence="3">
    <location>
        <begin position="5"/>
        <end position="81"/>
    </location>
</feature>
<reference evidence="4 5" key="1">
    <citation type="submission" date="2020-10" db="EMBL/GenBank/DDBJ databases">
        <title>Plasmid carrying two tetracycline resistance determinant.</title>
        <authorList>
            <person name="Yang Q."/>
        </authorList>
    </citation>
    <scope>NUCLEOTIDE SEQUENCE [LARGE SCALE GENOMIC DNA]</scope>
    <source>
        <strain evidence="4 5">T43</strain>
    </source>
</reference>
<sequence length="207" mass="22290">MSNTDLIIIGAGGHGKVVADVAINTGKYENIYFMDDYSSTNLFYGFKNLGETNQLYRYKNSADVFVAIGSNDIRKKKLEKLLADNYHVPTLVHSSAIISKNTEIDRGTVIMPAVVINSSTKIGLGAIINTNSNIDHDCKVGDFTHVSPGVSIAGSVKIGKECWIGINSTIINKISINDGIVVGAGSVVIKNIKERGTYIGSPARRIK</sequence>
<feature type="binding site" evidence="2">
    <location>
        <position position="145"/>
    </location>
    <ligand>
        <name>acetyl-CoA</name>
        <dbReference type="ChEBI" id="CHEBI:57288"/>
    </ligand>
</feature>
<dbReference type="SUPFAM" id="SSF51161">
    <property type="entry name" value="Trimeric LpxA-like enzymes"/>
    <property type="match status" value="1"/>
</dbReference>
<accession>A0A7M1KQS5</accession>
<evidence type="ECO:0000313" key="5">
    <source>
        <dbReference type="Proteomes" id="UP000595091"/>
    </source>
</evidence>
<feature type="binding site" evidence="2">
    <location>
        <position position="166"/>
    </location>
    <ligand>
        <name>acetyl-CoA</name>
        <dbReference type="ChEBI" id="CHEBI:57288"/>
    </ligand>
</feature>
<dbReference type="EMBL" id="CP063065">
    <property type="protein sequence ID" value="QOQ78667.1"/>
    <property type="molecule type" value="Genomic_DNA"/>
</dbReference>
<dbReference type="NCBIfam" id="TIGR03570">
    <property type="entry name" value="NeuD_NnaD"/>
    <property type="match status" value="1"/>
</dbReference>
<dbReference type="PANTHER" id="PTHR43300">
    <property type="entry name" value="ACETYLTRANSFERASE"/>
    <property type="match status" value="1"/>
</dbReference>
<proteinExistence type="predicted"/>
<dbReference type="InterPro" id="IPR011004">
    <property type="entry name" value="Trimer_LpxA-like_sf"/>
</dbReference>
<dbReference type="InterPro" id="IPR041561">
    <property type="entry name" value="PglD_N"/>
</dbReference>
<dbReference type="AlphaFoldDB" id="A0A7M1KQS5"/>
<dbReference type="Gene3D" id="3.40.50.20">
    <property type="match status" value="1"/>
</dbReference>
<organism evidence="4 5">
    <name type="scientific">Aerococcus urinaeequi</name>
    <dbReference type="NCBI Taxonomy" id="51665"/>
    <lineage>
        <taxon>Bacteria</taxon>
        <taxon>Bacillati</taxon>
        <taxon>Bacillota</taxon>
        <taxon>Bacilli</taxon>
        <taxon>Lactobacillales</taxon>
        <taxon>Aerococcaceae</taxon>
        <taxon>Aerococcus</taxon>
    </lineage>
</organism>
<evidence type="ECO:0000256" key="2">
    <source>
        <dbReference type="PIRSR" id="PIRSR620019-2"/>
    </source>
</evidence>
<feature type="site" description="Increases basicity of active site His" evidence="1">
    <location>
        <position position="137"/>
    </location>
</feature>
<dbReference type="GO" id="GO:0016740">
    <property type="term" value="F:transferase activity"/>
    <property type="evidence" value="ECO:0007669"/>
    <property type="project" value="UniProtKB-KW"/>
</dbReference>
<protein>
    <submittedName>
        <fullName evidence="4">Acetyltransferase</fullName>
    </submittedName>
</protein>
<dbReference type="RefSeq" id="WP_197558127.1">
    <property type="nucleotide sequence ID" value="NZ_CP063065.1"/>
</dbReference>
<dbReference type="InterPro" id="IPR050179">
    <property type="entry name" value="Trans_hexapeptide_repeat"/>
</dbReference>
<dbReference type="InterPro" id="IPR020019">
    <property type="entry name" value="AcTrfase_PglD-like"/>
</dbReference>
<dbReference type="CDD" id="cd03360">
    <property type="entry name" value="LbH_AT_putative"/>
    <property type="match status" value="1"/>
</dbReference>
<dbReference type="Pfam" id="PF17836">
    <property type="entry name" value="PglD_N"/>
    <property type="match status" value="1"/>
</dbReference>
<gene>
    <name evidence="4" type="ORF">IMX20_06645</name>
</gene>
<name>A0A7M1KQS5_9LACT</name>
<evidence type="ECO:0000313" key="4">
    <source>
        <dbReference type="EMBL" id="QOQ78667.1"/>
    </source>
</evidence>
<feature type="active site" description="Proton acceptor" evidence="1">
    <location>
        <position position="136"/>
    </location>
</feature>
<evidence type="ECO:0000259" key="3">
    <source>
        <dbReference type="Pfam" id="PF17836"/>
    </source>
</evidence>
<dbReference type="Gene3D" id="2.160.10.10">
    <property type="entry name" value="Hexapeptide repeat proteins"/>
    <property type="match status" value="1"/>
</dbReference>
<dbReference type="Proteomes" id="UP000595091">
    <property type="component" value="Chromosome"/>
</dbReference>
<keyword evidence="4" id="KW-0808">Transferase</keyword>
<feature type="binding site" evidence="2">
    <location>
        <position position="69"/>
    </location>
    <ligand>
        <name>substrate</name>
    </ligand>
</feature>
<evidence type="ECO:0000256" key="1">
    <source>
        <dbReference type="PIRSR" id="PIRSR620019-1"/>
    </source>
</evidence>
<dbReference type="PANTHER" id="PTHR43300:SF7">
    <property type="entry name" value="UDP-N-ACETYLBACILLOSAMINE N-ACETYLTRANSFERASE"/>
    <property type="match status" value="1"/>
</dbReference>